<dbReference type="EMBL" id="PVTT01000001">
    <property type="protein sequence ID" value="PRY94694.1"/>
    <property type="molecule type" value="Genomic_DNA"/>
</dbReference>
<dbReference type="GO" id="GO:0005525">
    <property type="term" value="F:GTP binding"/>
    <property type="evidence" value="ECO:0007669"/>
    <property type="project" value="UniProtKB-UniRule"/>
</dbReference>
<evidence type="ECO:0000256" key="1">
    <source>
        <dbReference type="ARBA" id="ARBA00011738"/>
    </source>
</evidence>
<dbReference type="InterPro" id="IPR042111">
    <property type="entry name" value="Adenylosuccinate_synth_dom3"/>
</dbReference>
<feature type="binding site" description="in other chain" evidence="8">
    <location>
        <position position="225"/>
    </location>
    <ligand>
        <name>IMP</name>
        <dbReference type="ChEBI" id="CHEBI:58053"/>
        <note>ligand shared between dimeric partners</note>
    </ligand>
</feature>
<feature type="binding site" evidence="8">
    <location>
        <begin position="414"/>
        <end position="416"/>
    </location>
    <ligand>
        <name>GTP</name>
        <dbReference type="ChEBI" id="CHEBI:37565"/>
    </ligand>
</feature>
<dbReference type="PROSITE" id="PS00513">
    <property type="entry name" value="ADENYLOSUCCIN_SYN_2"/>
    <property type="match status" value="1"/>
</dbReference>
<evidence type="ECO:0000256" key="10">
    <source>
        <dbReference type="RuleBase" id="RU000520"/>
    </source>
</evidence>
<feature type="binding site" description="in other chain" evidence="8">
    <location>
        <position position="131"/>
    </location>
    <ligand>
        <name>IMP</name>
        <dbReference type="ChEBI" id="CHEBI:58053"/>
        <note>ligand shared between dimeric partners</note>
    </ligand>
</feature>
<reference evidence="11 12" key="1">
    <citation type="submission" date="2018-03" db="EMBL/GenBank/DDBJ databases">
        <title>Genomic Encyclopedia of Archaeal and Bacterial Type Strains, Phase II (KMG-II): from individual species to whole genera.</title>
        <authorList>
            <person name="Goeker M."/>
        </authorList>
    </citation>
    <scope>NUCLEOTIDE SEQUENCE [LARGE SCALE GENOMIC DNA]</scope>
    <source>
        <strain evidence="11 12">DSM 29318</strain>
    </source>
</reference>
<feature type="binding site" description="in other chain" evidence="8">
    <location>
        <begin position="13"/>
        <end position="16"/>
    </location>
    <ligand>
        <name>IMP</name>
        <dbReference type="ChEBI" id="CHEBI:58053"/>
        <note>ligand shared between dimeric partners</note>
    </ligand>
</feature>
<keyword evidence="6 8" id="KW-0460">Magnesium</keyword>
<dbReference type="UniPathway" id="UPA00075">
    <property type="reaction ID" value="UER00335"/>
</dbReference>
<dbReference type="Pfam" id="PF00709">
    <property type="entry name" value="Adenylsucc_synt"/>
    <property type="match status" value="1"/>
</dbReference>
<dbReference type="SUPFAM" id="SSF52540">
    <property type="entry name" value="P-loop containing nucleoside triphosphate hydrolases"/>
    <property type="match status" value="1"/>
</dbReference>
<feature type="binding site" evidence="8">
    <location>
        <position position="306"/>
    </location>
    <ligand>
        <name>GTP</name>
        <dbReference type="ChEBI" id="CHEBI:37565"/>
    </ligand>
</feature>
<dbReference type="InterPro" id="IPR042110">
    <property type="entry name" value="Adenylosuccinate_synth_dom2"/>
</dbReference>
<accession>A0A2T0X747</accession>
<dbReference type="EC" id="6.3.4.4" evidence="8 10"/>
<keyword evidence="2 8" id="KW-0436">Ligase</keyword>
<keyword evidence="5 8" id="KW-0658">Purine biosynthesis</keyword>
<feature type="binding site" evidence="8">
    <location>
        <begin position="40"/>
        <end position="42"/>
    </location>
    <ligand>
        <name>GTP</name>
        <dbReference type="ChEBI" id="CHEBI:37565"/>
    </ligand>
</feature>
<feature type="binding site" description="in other chain" evidence="8">
    <location>
        <begin position="38"/>
        <end position="41"/>
    </location>
    <ligand>
        <name>IMP</name>
        <dbReference type="ChEBI" id="CHEBI:58053"/>
        <note>ligand shared between dimeric partners</note>
    </ligand>
</feature>
<evidence type="ECO:0000256" key="2">
    <source>
        <dbReference type="ARBA" id="ARBA00022598"/>
    </source>
</evidence>
<evidence type="ECO:0000256" key="6">
    <source>
        <dbReference type="ARBA" id="ARBA00022842"/>
    </source>
</evidence>
<evidence type="ECO:0000256" key="8">
    <source>
        <dbReference type="HAMAP-Rule" id="MF_00011"/>
    </source>
</evidence>
<dbReference type="SMART" id="SM00788">
    <property type="entry name" value="Adenylsucc_synt"/>
    <property type="match status" value="1"/>
</dbReference>
<evidence type="ECO:0000256" key="7">
    <source>
        <dbReference type="ARBA" id="ARBA00023134"/>
    </source>
</evidence>
<dbReference type="GO" id="GO:0046040">
    <property type="term" value="P:IMP metabolic process"/>
    <property type="evidence" value="ECO:0007669"/>
    <property type="project" value="TreeGrafter"/>
</dbReference>
<dbReference type="PANTHER" id="PTHR11846">
    <property type="entry name" value="ADENYLOSUCCINATE SYNTHETASE"/>
    <property type="match status" value="1"/>
</dbReference>
<feature type="active site" evidence="9">
    <location>
        <position position="142"/>
    </location>
</feature>
<feature type="binding site" evidence="8">
    <location>
        <begin position="300"/>
        <end position="306"/>
    </location>
    <ligand>
        <name>substrate</name>
    </ligand>
</feature>
<dbReference type="Gene3D" id="3.40.440.10">
    <property type="entry name" value="Adenylosuccinate Synthetase, subunit A, domain 1"/>
    <property type="match status" value="1"/>
</dbReference>
<comment type="catalytic activity">
    <reaction evidence="8 10">
        <text>IMP + L-aspartate + GTP = N(6)-(1,2-dicarboxyethyl)-AMP + GDP + phosphate + 2 H(+)</text>
        <dbReference type="Rhea" id="RHEA:15753"/>
        <dbReference type="ChEBI" id="CHEBI:15378"/>
        <dbReference type="ChEBI" id="CHEBI:29991"/>
        <dbReference type="ChEBI" id="CHEBI:37565"/>
        <dbReference type="ChEBI" id="CHEBI:43474"/>
        <dbReference type="ChEBI" id="CHEBI:57567"/>
        <dbReference type="ChEBI" id="CHEBI:58053"/>
        <dbReference type="ChEBI" id="CHEBI:58189"/>
        <dbReference type="EC" id="6.3.4.4"/>
    </reaction>
</comment>
<gene>
    <name evidence="8" type="primary">purA</name>
    <name evidence="11" type="ORF">BCF33_0288</name>
</gene>
<feature type="binding site" evidence="8">
    <location>
        <position position="145"/>
    </location>
    <ligand>
        <name>IMP</name>
        <dbReference type="ChEBI" id="CHEBI:58053"/>
        <note>ligand shared between dimeric partners</note>
    </ligand>
</feature>
<proteinExistence type="inferred from homology"/>
<dbReference type="PANTHER" id="PTHR11846:SF0">
    <property type="entry name" value="ADENYLOSUCCINATE SYNTHETASE"/>
    <property type="match status" value="1"/>
</dbReference>
<evidence type="ECO:0000313" key="11">
    <source>
        <dbReference type="EMBL" id="PRY94694.1"/>
    </source>
</evidence>
<comment type="caution">
    <text evidence="11">The sequence shown here is derived from an EMBL/GenBank/DDBJ whole genome shotgun (WGS) entry which is preliminary data.</text>
</comment>
<dbReference type="NCBIfam" id="TIGR00184">
    <property type="entry name" value="purA"/>
    <property type="match status" value="1"/>
</dbReference>
<feature type="active site" description="Proton acceptor" evidence="8">
    <location>
        <position position="13"/>
    </location>
</feature>
<dbReference type="FunFam" id="3.90.170.10:FF:000001">
    <property type="entry name" value="Adenylosuccinate synthetase"/>
    <property type="match status" value="1"/>
</dbReference>
<dbReference type="GO" id="GO:0044208">
    <property type="term" value="P:'de novo' AMP biosynthetic process"/>
    <property type="evidence" value="ECO:0007669"/>
    <property type="project" value="UniProtKB-UniRule"/>
</dbReference>
<dbReference type="OrthoDB" id="9807553at2"/>
<comment type="similarity">
    <text evidence="8 10">Belongs to the adenylosuccinate synthetase family.</text>
</comment>
<evidence type="ECO:0000256" key="4">
    <source>
        <dbReference type="ARBA" id="ARBA00022741"/>
    </source>
</evidence>
<keyword evidence="7 8" id="KW-0342">GTP-binding</keyword>
<organism evidence="11 12">
    <name type="scientific">Hasllibacter halocynthiae</name>
    <dbReference type="NCBI Taxonomy" id="595589"/>
    <lineage>
        <taxon>Bacteria</taxon>
        <taxon>Pseudomonadati</taxon>
        <taxon>Pseudomonadota</taxon>
        <taxon>Alphaproteobacteria</taxon>
        <taxon>Rhodobacterales</taxon>
        <taxon>Roseobacteraceae</taxon>
        <taxon>Hasllibacter</taxon>
    </lineage>
</organism>
<protein>
    <recommendedName>
        <fullName evidence="8 10">Adenylosuccinate synthetase</fullName>
        <shortName evidence="8">AMPSase</shortName>
        <shortName evidence="8">AdSS</shortName>
        <ecNumber evidence="8 10">6.3.4.4</ecNumber>
    </recommendedName>
    <alternativeName>
        <fullName evidence="8">IMP--aspartate ligase</fullName>
    </alternativeName>
</protein>
<dbReference type="InterPro" id="IPR027417">
    <property type="entry name" value="P-loop_NTPase"/>
</dbReference>
<comment type="function">
    <text evidence="8">Plays an important role in the de novo pathway of purine nucleotide biosynthesis. Catalyzes the first committed step in the biosynthesis of AMP from IMP.</text>
</comment>
<dbReference type="GO" id="GO:0004019">
    <property type="term" value="F:adenylosuccinate synthase activity"/>
    <property type="evidence" value="ECO:0007669"/>
    <property type="project" value="UniProtKB-UniRule"/>
</dbReference>
<sequence>MANVVVVGAQWGDEGKGKIVDWLSARADVVVRFQGGHNAGHTLVVEGEVYKLHALPSGVVRGGKLSVIGNGVVLDPWHLAEEVEGLRGQGVEITPETLMIAENAVLILPLHGELDRAREAQAGRGTKIGTTGRGIGPAYEDKVGRRAVRVADLADPATLEARVDRALVHHDALRRGLGLEAVDRAALLAALRDIAPKILPFAGPAWHALDEARGAGRRVLFEGAQGALLDVDWGTYPFVTSSNVVAGQAAAGSGVGPGALGFVLGIVKAYTTRVGEGPFPTELPGETGERLGTRGCEFGTTTGRKRRCGWFDAALVRQTCTLSGVHGIALTKLDVLDGFERLRICTGYELDGRRLDHLPTAADAQARCAPLYEEMDGWSESTEGARSWADLPAAAVKYVRRIEELIGTPVALLSTSPEREDTILVRDPFADR</sequence>
<keyword evidence="8" id="KW-0963">Cytoplasm</keyword>
<keyword evidence="12" id="KW-1185">Reference proteome</keyword>
<comment type="subunit">
    <text evidence="1 8">Homodimer.</text>
</comment>
<dbReference type="AlphaFoldDB" id="A0A2T0X747"/>
<comment type="pathway">
    <text evidence="8 10">Purine metabolism; AMP biosynthesis via de novo pathway; AMP from IMP: step 1/2.</text>
</comment>
<feature type="binding site" description="in other chain" evidence="8">
    <location>
        <position position="304"/>
    </location>
    <ligand>
        <name>IMP</name>
        <dbReference type="ChEBI" id="CHEBI:58053"/>
        <note>ligand shared between dimeric partners</note>
    </ligand>
</feature>
<name>A0A2T0X747_9RHOB</name>
<dbReference type="InterPro" id="IPR033128">
    <property type="entry name" value="Adenylosuccin_syn_Lys_AS"/>
</dbReference>
<dbReference type="GO" id="GO:0005737">
    <property type="term" value="C:cytoplasm"/>
    <property type="evidence" value="ECO:0007669"/>
    <property type="project" value="UniProtKB-SubCell"/>
</dbReference>
<keyword evidence="4 8" id="KW-0547">Nucleotide-binding</keyword>
<dbReference type="InterPro" id="IPR001114">
    <property type="entry name" value="Adenylosuccinate_synthetase"/>
</dbReference>
<comment type="subcellular location">
    <subcellularLocation>
        <location evidence="8">Cytoplasm</location>
    </subcellularLocation>
</comment>
<dbReference type="RefSeq" id="WP_106159166.1">
    <property type="nucleotide sequence ID" value="NZ_PVTT01000001.1"/>
</dbReference>
<feature type="binding site" evidence="8">
    <location>
        <begin position="12"/>
        <end position="18"/>
    </location>
    <ligand>
        <name>GTP</name>
        <dbReference type="ChEBI" id="CHEBI:37565"/>
    </ligand>
</feature>
<dbReference type="FunFam" id="1.10.300.10:FF:000001">
    <property type="entry name" value="Adenylosuccinate synthetase"/>
    <property type="match status" value="1"/>
</dbReference>
<feature type="binding site" evidence="8">
    <location>
        <position position="13"/>
    </location>
    <ligand>
        <name>Mg(2+)</name>
        <dbReference type="ChEBI" id="CHEBI:18420"/>
    </ligand>
</feature>
<comment type="cofactor">
    <cofactor evidence="8">
        <name>Mg(2+)</name>
        <dbReference type="ChEBI" id="CHEBI:18420"/>
    </cofactor>
    <text evidence="8">Binds 1 Mg(2+) ion per subunit.</text>
</comment>
<dbReference type="Gene3D" id="3.90.170.10">
    <property type="entry name" value="Adenylosuccinate Synthetase, subunit A, domain 3"/>
    <property type="match status" value="1"/>
</dbReference>
<dbReference type="NCBIfam" id="NF002223">
    <property type="entry name" value="PRK01117.1"/>
    <property type="match status" value="1"/>
</dbReference>
<dbReference type="CDD" id="cd03108">
    <property type="entry name" value="AdSS"/>
    <property type="match status" value="1"/>
</dbReference>
<feature type="binding site" evidence="8">
    <location>
        <position position="40"/>
    </location>
    <ligand>
        <name>Mg(2+)</name>
        <dbReference type="ChEBI" id="CHEBI:18420"/>
    </ligand>
</feature>
<dbReference type="Gene3D" id="1.10.300.10">
    <property type="entry name" value="Adenylosuccinate Synthetase, subunit A, domain 2"/>
    <property type="match status" value="1"/>
</dbReference>
<feature type="binding site" description="in other chain" evidence="8">
    <location>
        <position position="240"/>
    </location>
    <ligand>
        <name>IMP</name>
        <dbReference type="ChEBI" id="CHEBI:58053"/>
        <note>ligand shared between dimeric partners</note>
    </ligand>
</feature>
<keyword evidence="3 8" id="KW-0479">Metal-binding</keyword>
<dbReference type="PROSITE" id="PS01266">
    <property type="entry name" value="ADENYLOSUCCIN_SYN_1"/>
    <property type="match status" value="1"/>
</dbReference>
<dbReference type="GO" id="GO:0000287">
    <property type="term" value="F:magnesium ion binding"/>
    <property type="evidence" value="ECO:0007669"/>
    <property type="project" value="UniProtKB-UniRule"/>
</dbReference>
<feature type="binding site" evidence="8">
    <location>
        <begin position="332"/>
        <end position="334"/>
    </location>
    <ligand>
        <name>GTP</name>
        <dbReference type="ChEBI" id="CHEBI:37565"/>
    </ligand>
</feature>
<dbReference type="Proteomes" id="UP000238801">
    <property type="component" value="Unassembled WGS sequence"/>
</dbReference>
<dbReference type="InterPro" id="IPR018220">
    <property type="entry name" value="Adenylosuccin_syn_GTP-bd"/>
</dbReference>
<evidence type="ECO:0000256" key="9">
    <source>
        <dbReference type="PROSITE-ProRule" id="PRU10134"/>
    </source>
</evidence>
<evidence type="ECO:0000256" key="5">
    <source>
        <dbReference type="ARBA" id="ARBA00022755"/>
    </source>
</evidence>
<dbReference type="InterPro" id="IPR042109">
    <property type="entry name" value="Adenylosuccinate_synth_dom1"/>
</dbReference>
<feature type="active site" description="Proton donor" evidence="8">
    <location>
        <position position="41"/>
    </location>
</feature>
<evidence type="ECO:0000256" key="3">
    <source>
        <dbReference type="ARBA" id="ARBA00022723"/>
    </source>
</evidence>
<evidence type="ECO:0000313" key="12">
    <source>
        <dbReference type="Proteomes" id="UP000238801"/>
    </source>
</evidence>
<dbReference type="HAMAP" id="MF_00011">
    <property type="entry name" value="Adenylosucc_synth"/>
    <property type="match status" value="1"/>
</dbReference>